<evidence type="ECO:0000256" key="7">
    <source>
        <dbReference type="ARBA" id="ARBA00022801"/>
    </source>
</evidence>
<dbReference type="Pfam" id="PF17786">
    <property type="entry name" value="Mannosidase_ig"/>
    <property type="match status" value="1"/>
</dbReference>
<dbReference type="InterPro" id="IPR050887">
    <property type="entry name" value="Beta-mannosidase_GH2"/>
</dbReference>
<comment type="caution">
    <text evidence="17">The sequence shown here is derived from an EMBL/GenBank/DDBJ whole genome shotgun (WGS) entry which is preliminary data.</text>
</comment>
<keyword evidence="8" id="KW-0325">Glycoprotein</keyword>
<dbReference type="InterPro" id="IPR006102">
    <property type="entry name" value="Ig-like_GH2"/>
</dbReference>
<name>A0A9P6CX22_9AGAR</name>
<dbReference type="SUPFAM" id="SSF49785">
    <property type="entry name" value="Galactose-binding domain-like"/>
    <property type="match status" value="1"/>
</dbReference>
<feature type="domain" description="Glycoside hydrolase family 2 immunoglobulin-like beta-sandwich" evidence="13">
    <location>
        <begin position="258"/>
        <end position="336"/>
    </location>
</feature>
<proteinExistence type="inferred from homology"/>
<evidence type="ECO:0000259" key="16">
    <source>
        <dbReference type="Pfam" id="PF22666"/>
    </source>
</evidence>
<dbReference type="GO" id="GO:0006516">
    <property type="term" value="P:glycoprotein catabolic process"/>
    <property type="evidence" value="ECO:0007669"/>
    <property type="project" value="TreeGrafter"/>
</dbReference>
<dbReference type="EC" id="3.2.1.25" evidence="5"/>
<dbReference type="Gene3D" id="2.60.120.260">
    <property type="entry name" value="Galactose-binding domain-like"/>
    <property type="match status" value="1"/>
</dbReference>
<dbReference type="InterPro" id="IPR041625">
    <property type="entry name" value="Beta-mannosidase_Ig"/>
</dbReference>
<dbReference type="FunFam" id="3.20.20.80:FF:000050">
    <property type="entry name" value="Beta-mannosidase B"/>
    <property type="match status" value="1"/>
</dbReference>
<dbReference type="InterPro" id="IPR013783">
    <property type="entry name" value="Ig-like_fold"/>
</dbReference>
<dbReference type="InterPro" id="IPR041447">
    <property type="entry name" value="Mannosidase_ig"/>
</dbReference>
<protein>
    <recommendedName>
        <fullName evidence="11">Beta-mannosidase B</fullName>
        <ecNumber evidence="5">3.2.1.25</ecNumber>
    </recommendedName>
    <alternativeName>
        <fullName evidence="12">Mannanase B</fullName>
    </alternativeName>
</protein>
<dbReference type="EMBL" id="MU155303">
    <property type="protein sequence ID" value="KAF9476200.1"/>
    <property type="molecule type" value="Genomic_DNA"/>
</dbReference>
<comment type="catalytic activity">
    <reaction evidence="1">
        <text>Hydrolysis of terminal, non-reducing beta-D-mannose residues in beta-D-mannosides.</text>
        <dbReference type="EC" id="3.2.1.25"/>
    </reaction>
</comment>
<accession>A0A9P6CX22</accession>
<evidence type="ECO:0000256" key="2">
    <source>
        <dbReference type="ARBA" id="ARBA00004613"/>
    </source>
</evidence>
<dbReference type="SUPFAM" id="SSF51445">
    <property type="entry name" value="(Trans)glycosidases"/>
    <property type="match status" value="1"/>
</dbReference>
<evidence type="ECO:0000256" key="1">
    <source>
        <dbReference type="ARBA" id="ARBA00000829"/>
    </source>
</evidence>
<dbReference type="GO" id="GO:0005576">
    <property type="term" value="C:extracellular region"/>
    <property type="evidence" value="ECO:0007669"/>
    <property type="project" value="UniProtKB-SubCell"/>
</dbReference>
<keyword evidence="7 17" id="KW-0378">Hydrolase</keyword>
<sequence length="905" mass="102467">MAQSAIAKTRVFNDAQSWLWKQRQSNSQGVIGDNEVADAHGWHGVRSIPSEIHVDLLAVGAIADPYIGFNEHKCQWVGETDWLYKYTFPFDFSGAHTHGLLIFEGLDTICDVYLNGNRILSTNNMFRTYTYALTLKGNECIVKDNNVLLLHFKSAKALAKAEEAKYGKVRAGSTNLGDPSRVYVRKAQYDWRWDWGPELMTCGPYRPISLVSYNTRIKETKISASASILQNGAYTASLKVDVLLDGSWDSPFEGLTITMFNDEGHIVKAGRVDVSPSGDHSGPEMNVARWDNLQSEGVKLWWPVNYGNQTLYTVEVSLVGPDKTIIDQKVKRIGFRSASLIQEPLSLPDQYGTGSTFCFEINGVRMFMGGSNWVPADNFLTTISEDRYRDWLTLLRDGNQNMVRLWGGGIYEPDIFYDICDELGILVWQDFQFACGVYPAHDDFVASVKAEAEDNVIRLRHHPSIVCFCGNNEDYQQVLQWGGIGELPARLIYEHILPEVVSRLTDPPIPYHRGSPYGGKGWDTSDPTIGDVHQWNIWGGKELQYQEYDHMGGRFVSEFGMPGMPCMSTIKYWMQNADQSQFYAQSQLMAQHTKAGSFERRFAIVMNENFRLTSDFETHVFTTQLMQSEAVSYAYRVWRREWRGRGKEYCAGVLVWQMNDCWPVVSWAIADYFLRPKPVYYTIARQLAPITVSIFRTVVKNRDNDRPRQFYEFGAIQTAYASVEVWGANALLNALPVKLELKFHDLLSLEWVQSETHDVVLLPNQSTELLKMRVPGPAREGFSAGDPLFVTSANVVASARLVDPATGQTLARYSDWPEPYRFLHPKEPSLKILTTEENNQTRLALSVSRPAKCVVLSVDDADAKLRWSDNALDLVPGDDQEVLVTGLNGRKIKVAYFGQERARDI</sequence>
<dbReference type="Gene3D" id="3.20.20.80">
    <property type="entry name" value="Glycosidases"/>
    <property type="match status" value="1"/>
</dbReference>
<evidence type="ECO:0000256" key="9">
    <source>
        <dbReference type="ARBA" id="ARBA00023295"/>
    </source>
</evidence>
<comment type="pathway">
    <text evidence="3">Glycan metabolism; N-glycan degradation.</text>
</comment>
<feature type="domain" description="Beta-mannosidase Ig-fold" evidence="14">
    <location>
        <begin position="827"/>
        <end position="886"/>
    </location>
</feature>
<keyword evidence="9" id="KW-0326">Glycosidase</keyword>
<dbReference type="GO" id="GO:0005975">
    <property type="term" value="P:carbohydrate metabolic process"/>
    <property type="evidence" value="ECO:0007669"/>
    <property type="project" value="InterPro"/>
</dbReference>
<dbReference type="Pfam" id="PF00703">
    <property type="entry name" value="Glyco_hydro_2"/>
    <property type="match status" value="1"/>
</dbReference>
<comment type="subcellular location">
    <subcellularLocation>
        <location evidence="2">Secreted</location>
    </subcellularLocation>
</comment>
<keyword evidence="18" id="KW-1185">Reference proteome</keyword>
<dbReference type="PANTHER" id="PTHR43730:SF1">
    <property type="entry name" value="BETA-MANNOSIDASE"/>
    <property type="match status" value="1"/>
</dbReference>
<dbReference type="GO" id="GO:0004567">
    <property type="term" value="F:beta-mannosidase activity"/>
    <property type="evidence" value="ECO:0007669"/>
    <property type="project" value="UniProtKB-EC"/>
</dbReference>
<dbReference type="Proteomes" id="UP000807469">
    <property type="component" value="Unassembled WGS sequence"/>
</dbReference>
<dbReference type="SUPFAM" id="SSF49303">
    <property type="entry name" value="beta-Galactosidase/glucuronidase domain"/>
    <property type="match status" value="2"/>
</dbReference>
<dbReference type="OrthoDB" id="2866996at2759"/>
<feature type="domain" description="Beta-mannosidase-like galactose-binding" evidence="16">
    <location>
        <begin position="20"/>
        <end position="206"/>
    </location>
</feature>
<evidence type="ECO:0000256" key="5">
    <source>
        <dbReference type="ARBA" id="ARBA00012754"/>
    </source>
</evidence>
<gene>
    <name evidence="17" type="ORF">BDN70DRAFT_882746</name>
</gene>
<evidence type="ECO:0000256" key="10">
    <source>
        <dbReference type="ARBA" id="ARBA00038429"/>
    </source>
</evidence>
<evidence type="ECO:0000313" key="17">
    <source>
        <dbReference type="EMBL" id="KAF9476200.1"/>
    </source>
</evidence>
<dbReference type="InterPro" id="IPR054593">
    <property type="entry name" value="Beta-mannosidase-like_N2"/>
</dbReference>
<evidence type="ECO:0000259" key="14">
    <source>
        <dbReference type="Pfam" id="PF17753"/>
    </source>
</evidence>
<feature type="domain" description="Mannosidase Ig/CBM-like" evidence="15">
    <location>
        <begin position="722"/>
        <end position="821"/>
    </location>
</feature>
<evidence type="ECO:0000256" key="6">
    <source>
        <dbReference type="ARBA" id="ARBA00022525"/>
    </source>
</evidence>
<dbReference type="InterPro" id="IPR008979">
    <property type="entry name" value="Galactose-bd-like_sf"/>
</dbReference>
<evidence type="ECO:0000256" key="4">
    <source>
        <dbReference type="ARBA" id="ARBA00011738"/>
    </source>
</evidence>
<keyword evidence="6" id="KW-0964">Secreted</keyword>
<organism evidence="17 18">
    <name type="scientific">Pholiota conissans</name>
    <dbReference type="NCBI Taxonomy" id="109636"/>
    <lineage>
        <taxon>Eukaryota</taxon>
        <taxon>Fungi</taxon>
        <taxon>Dikarya</taxon>
        <taxon>Basidiomycota</taxon>
        <taxon>Agaricomycotina</taxon>
        <taxon>Agaricomycetes</taxon>
        <taxon>Agaricomycetidae</taxon>
        <taxon>Agaricales</taxon>
        <taxon>Agaricineae</taxon>
        <taxon>Strophariaceae</taxon>
        <taxon>Pholiota</taxon>
    </lineage>
</organism>
<dbReference type="Pfam" id="PF22666">
    <property type="entry name" value="Glyco_hydro_2_N2"/>
    <property type="match status" value="1"/>
</dbReference>
<evidence type="ECO:0000256" key="3">
    <source>
        <dbReference type="ARBA" id="ARBA00004740"/>
    </source>
</evidence>
<evidence type="ECO:0000313" key="18">
    <source>
        <dbReference type="Proteomes" id="UP000807469"/>
    </source>
</evidence>
<evidence type="ECO:0000259" key="13">
    <source>
        <dbReference type="Pfam" id="PF00703"/>
    </source>
</evidence>
<dbReference type="AlphaFoldDB" id="A0A9P6CX22"/>
<comment type="similarity">
    <text evidence="10">Belongs to the glycosyl hydrolase 2 family. Beta-mannosidase B subfamily.</text>
</comment>
<dbReference type="InterPro" id="IPR017853">
    <property type="entry name" value="GH"/>
</dbReference>
<evidence type="ECO:0000256" key="11">
    <source>
        <dbReference type="ARBA" id="ARBA00041069"/>
    </source>
</evidence>
<evidence type="ECO:0000259" key="15">
    <source>
        <dbReference type="Pfam" id="PF17786"/>
    </source>
</evidence>
<comment type="subunit">
    <text evidence="4">Homodimer.</text>
</comment>
<dbReference type="PANTHER" id="PTHR43730">
    <property type="entry name" value="BETA-MANNOSIDASE"/>
    <property type="match status" value="1"/>
</dbReference>
<reference evidence="17" key="1">
    <citation type="submission" date="2020-11" db="EMBL/GenBank/DDBJ databases">
        <authorList>
            <consortium name="DOE Joint Genome Institute"/>
            <person name="Ahrendt S."/>
            <person name="Riley R."/>
            <person name="Andreopoulos W."/>
            <person name="Labutti K."/>
            <person name="Pangilinan J."/>
            <person name="Ruiz-Duenas F.J."/>
            <person name="Barrasa J.M."/>
            <person name="Sanchez-Garcia M."/>
            <person name="Camarero S."/>
            <person name="Miyauchi S."/>
            <person name="Serrano A."/>
            <person name="Linde D."/>
            <person name="Babiker R."/>
            <person name="Drula E."/>
            <person name="Ayuso-Fernandez I."/>
            <person name="Pacheco R."/>
            <person name="Padilla G."/>
            <person name="Ferreira P."/>
            <person name="Barriuso J."/>
            <person name="Kellner H."/>
            <person name="Castanera R."/>
            <person name="Alfaro M."/>
            <person name="Ramirez L."/>
            <person name="Pisabarro A.G."/>
            <person name="Kuo A."/>
            <person name="Tritt A."/>
            <person name="Lipzen A."/>
            <person name="He G."/>
            <person name="Yan M."/>
            <person name="Ng V."/>
            <person name="Cullen D."/>
            <person name="Martin F."/>
            <person name="Rosso M.-N."/>
            <person name="Henrissat B."/>
            <person name="Hibbett D."/>
            <person name="Martinez A.T."/>
            <person name="Grigoriev I.V."/>
        </authorList>
    </citation>
    <scope>NUCLEOTIDE SEQUENCE</scope>
    <source>
        <strain evidence="17">CIRM-BRFM 674</strain>
    </source>
</reference>
<dbReference type="InterPro" id="IPR036156">
    <property type="entry name" value="Beta-gal/glucu_dom_sf"/>
</dbReference>
<evidence type="ECO:0000256" key="12">
    <source>
        <dbReference type="ARBA" id="ARBA00041614"/>
    </source>
</evidence>
<evidence type="ECO:0000256" key="8">
    <source>
        <dbReference type="ARBA" id="ARBA00023180"/>
    </source>
</evidence>
<dbReference type="Gene3D" id="2.60.40.10">
    <property type="entry name" value="Immunoglobulins"/>
    <property type="match status" value="2"/>
</dbReference>
<dbReference type="Pfam" id="PF17753">
    <property type="entry name" value="Ig_mannosidase"/>
    <property type="match status" value="1"/>
</dbReference>